<keyword evidence="2" id="KW-1185">Reference proteome</keyword>
<dbReference type="Proteomes" id="UP001152888">
    <property type="component" value="Unassembled WGS sequence"/>
</dbReference>
<name>A0A9P0ME64_ACAOB</name>
<sequence>MSQTTISVTEKIFPKQMSLTMKKKCLQDLTTLQFPLSILQSFFHLI</sequence>
<reference evidence="1" key="1">
    <citation type="submission" date="2022-03" db="EMBL/GenBank/DDBJ databases">
        <authorList>
            <person name="Sayadi A."/>
        </authorList>
    </citation>
    <scope>NUCLEOTIDE SEQUENCE</scope>
</reference>
<dbReference type="AlphaFoldDB" id="A0A9P0ME64"/>
<gene>
    <name evidence="1" type="ORF">ACAOBT_LOCUS32291</name>
</gene>
<dbReference type="EMBL" id="CAKOFQ010008093">
    <property type="protein sequence ID" value="CAH2011621.1"/>
    <property type="molecule type" value="Genomic_DNA"/>
</dbReference>
<protein>
    <submittedName>
        <fullName evidence="1">Uncharacterized protein</fullName>
    </submittedName>
</protein>
<evidence type="ECO:0000313" key="2">
    <source>
        <dbReference type="Proteomes" id="UP001152888"/>
    </source>
</evidence>
<evidence type="ECO:0000313" key="1">
    <source>
        <dbReference type="EMBL" id="CAH2011621.1"/>
    </source>
</evidence>
<accession>A0A9P0ME64</accession>
<comment type="caution">
    <text evidence="1">The sequence shown here is derived from an EMBL/GenBank/DDBJ whole genome shotgun (WGS) entry which is preliminary data.</text>
</comment>
<proteinExistence type="predicted"/>
<organism evidence="1 2">
    <name type="scientific">Acanthoscelides obtectus</name>
    <name type="common">Bean weevil</name>
    <name type="synonym">Bruchus obtectus</name>
    <dbReference type="NCBI Taxonomy" id="200917"/>
    <lineage>
        <taxon>Eukaryota</taxon>
        <taxon>Metazoa</taxon>
        <taxon>Ecdysozoa</taxon>
        <taxon>Arthropoda</taxon>
        <taxon>Hexapoda</taxon>
        <taxon>Insecta</taxon>
        <taxon>Pterygota</taxon>
        <taxon>Neoptera</taxon>
        <taxon>Endopterygota</taxon>
        <taxon>Coleoptera</taxon>
        <taxon>Polyphaga</taxon>
        <taxon>Cucujiformia</taxon>
        <taxon>Chrysomeloidea</taxon>
        <taxon>Chrysomelidae</taxon>
        <taxon>Bruchinae</taxon>
        <taxon>Bruchini</taxon>
        <taxon>Acanthoscelides</taxon>
    </lineage>
</organism>